<proteinExistence type="predicted"/>
<gene>
    <name evidence="3" type="ORF">FUG_LOCUS511602</name>
    <name evidence="2" type="ORF">MDCFG202_LOCUS369480</name>
</gene>
<dbReference type="Proteomes" id="UP000746612">
    <property type="component" value="Unassembled WGS sequence"/>
</dbReference>
<name>A0A4E9EIW5_GIBZA</name>
<organism evidence="3">
    <name type="scientific">Gibberella zeae</name>
    <name type="common">Wheat head blight fungus</name>
    <name type="synonym">Fusarium graminearum</name>
    <dbReference type="NCBI Taxonomy" id="5518"/>
    <lineage>
        <taxon>Eukaryota</taxon>
        <taxon>Fungi</taxon>
        <taxon>Dikarya</taxon>
        <taxon>Ascomycota</taxon>
        <taxon>Pezizomycotina</taxon>
        <taxon>Sordariomycetes</taxon>
        <taxon>Hypocreomycetidae</taxon>
        <taxon>Hypocreales</taxon>
        <taxon>Nectriaceae</taxon>
        <taxon>Fusarium</taxon>
    </lineage>
</organism>
<dbReference type="AlphaFoldDB" id="A0A4E9EIW5"/>
<dbReference type="EMBL" id="CAAKMV010000174">
    <property type="protein sequence ID" value="VIO63086.1"/>
    <property type="molecule type" value="Genomic_DNA"/>
</dbReference>
<accession>A0A4E9EIW5</accession>
<evidence type="ECO:0000256" key="1">
    <source>
        <dbReference type="SAM" id="MobiDB-lite"/>
    </source>
</evidence>
<protein>
    <submittedName>
        <fullName evidence="3">Uncharacterized protein</fullName>
    </submittedName>
</protein>
<evidence type="ECO:0000313" key="2">
    <source>
        <dbReference type="EMBL" id="CAG1994142.1"/>
    </source>
</evidence>
<reference evidence="2" key="2">
    <citation type="submission" date="2021-03" db="EMBL/GenBank/DDBJ databases">
        <authorList>
            <person name="Alouane T."/>
            <person name="Langin T."/>
            <person name="Bonhomme L."/>
        </authorList>
    </citation>
    <scope>NUCLEOTIDE SEQUENCE</scope>
    <source>
        <strain evidence="2">MDC_Fg202</strain>
    </source>
</reference>
<evidence type="ECO:0000313" key="3">
    <source>
        <dbReference type="EMBL" id="VIO63086.1"/>
    </source>
</evidence>
<feature type="region of interest" description="Disordered" evidence="1">
    <location>
        <begin position="1"/>
        <end position="21"/>
    </location>
</feature>
<dbReference type="EMBL" id="CAJPIJ010000153">
    <property type="protein sequence ID" value="CAG1994142.1"/>
    <property type="molecule type" value="Genomic_DNA"/>
</dbReference>
<sequence length="166" mass="18980">MSPNTQSMDPPRADNFCKPPSPRVAQHIRMRVHVARATIRSRSDENANSFELYKRDTVRTATTMQVRTGYMQKRYRENCPSVSAKKCCPTLDLRLMQAPTPVKDWSHPCLARGEGSTHEAFLGRRSRDRKCYQPQTPQCSTLLLHYGIERRVETWLGPGSCDRQAG</sequence>
<reference evidence="3" key="1">
    <citation type="submission" date="2019-04" db="EMBL/GenBank/DDBJ databases">
        <authorList>
            <person name="Melise S."/>
            <person name="Noan J."/>
            <person name="Okalmin O."/>
        </authorList>
    </citation>
    <scope>NUCLEOTIDE SEQUENCE</scope>
    <source>
        <strain evidence="3">FN9</strain>
    </source>
</reference>